<dbReference type="InterPro" id="IPR009839">
    <property type="entry name" value="SseB_N"/>
</dbReference>
<sequence length="136" mass="15326">MALGQNMNRGLVDLLKQLPDDVTVVVELYRALFSGRFWVLAQHTDHFHATQFLTYPAADGARELPVFTSADRELLVDLHRQVSAAEVREVDGRTLWPRLIDVLDSDTFVAVDAAEKHGIRLSKAMIMGFVKLHGER</sequence>
<evidence type="ECO:0000313" key="2">
    <source>
        <dbReference type="EMBL" id="QYM78600.1"/>
    </source>
</evidence>
<name>A0A8F9TT67_9BACT</name>
<proteinExistence type="predicted"/>
<dbReference type="KEGG" id="ole:K0B96_15050"/>
<dbReference type="Pfam" id="PF07179">
    <property type="entry name" value="SseB"/>
    <property type="match status" value="1"/>
</dbReference>
<feature type="domain" description="SseB protein N-terminal" evidence="1">
    <location>
        <begin position="24"/>
        <end position="126"/>
    </location>
</feature>
<dbReference type="Proteomes" id="UP000825051">
    <property type="component" value="Chromosome"/>
</dbReference>
<dbReference type="EMBL" id="CP080507">
    <property type="protein sequence ID" value="QYM78600.1"/>
    <property type="molecule type" value="Genomic_DNA"/>
</dbReference>
<organism evidence="2 3">
    <name type="scientific">Horticoccus luteus</name>
    <dbReference type="NCBI Taxonomy" id="2862869"/>
    <lineage>
        <taxon>Bacteria</taxon>
        <taxon>Pseudomonadati</taxon>
        <taxon>Verrucomicrobiota</taxon>
        <taxon>Opitutia</taxon>
        <taxon>Opitutales</taxon>
        <taxon>Opitutaceae</taxon>
        <taxon>Horticoccus</taxon>
    </lineage>
</organism>
<evidence type="ECO:0000313" key="3">
    <source>
        <dbReference type="Proteomes" id="UP000825051"/>
    </source>
</evidence>
<evidence type="ECO:0000259" key="1">
    <source>
        <dbReference type="Pfam" id="PF07179"/>
    </source>
</evidence>
<gene>
    <name evidence="2" type="ORF">K0B96_15050</name>
</gene>
<reference evidence="2" key="1">
    <citation type="submission" date="2021-08" db="EMBL/GenBank/DDBJ databases">
        <title>Genome of a novel bacterium of the phylum Verrucomicrobia, Oleiharenicola sp. KSB-15.</title>
        <authorList>
            <person name="Chung J.-H."/>
            <person name="Ahn J.-H."/>
            <person name="Yoon Y."/>
            <person name="Kim D.-Y."/>
            <person name="An S.-H."/>
            <person name="Park I."/>
            <person name="Yeon J."/>
        </authorList>
    </citation>
    <scope>NUCLEOTIDE SEQUENCE</scope>
    <source>
        <strain evidence="2">KSB-15</strain>
    </source>
</reference>
<dbReference type="AlphaFoldDB" id="A0A8F9TT67"/>
<accession>A0A8F9TT67</accession>
<keyword evidence="3" id="KW-1185">Reference proteome</keyword>
<dbReference type="RefSeq" id="WP_220161704.1">
    <property type="nucleotide sequence ID" value="NZ_CP080507.1"/>
</dbReference>
<protein>
    <submittedName>
        <fullName evidence="2">SseB family protein</fullName>
    </submittedName>
</protein>